<comment type="subcellular location">
    <subcellularLocation>
        <location evidence="1">Cell outer membrane</location>
    </subcellularLocation>
</comment>
<dbReference type="InterPro" id="IPR051906">
    <property type="entry name" value="TolC-like"/>
</dbReference>
<evidence type="ECO:0008006" key="11">
    <source>
        <dbReference type="Google" id="ProtNLM"/>
    </source>
</evidence>
<dbReference type="InterPro" id="IPR003423">
    <property type="entry name" value="OMP_efflux"/>
</dbReference>
<evidence type="ECO:0000256" key="8">
    <source>
        <dbReference type="SAM" id="Coils"/>
    </source>
</evidence>
<dbReference type="OrthoDB" id="940457at2"/>
<dbReference type="HOGENOM" id="CLU_044831_0_0_10"/>
<sequence length="525" mass="59663">MGYASGIQLFVFLARKLDMISCKRMIKRLMDIRMRIGCVACVACWGMGVAAQPLPPTGGWGLDDVVLQACQSSPDALAARHTFRSAYWDYRSFRADYLPSLTLTSGPNLDRSINQITMEDGSVRFVEQNLLNTDLSLRVQQNVSWTGGTLSLESSLLRTDLLSDRTFSWKSVPVNIGYSQSLFGYNNLKWRRRIEPVRYEEAQRSYLETMELVAARAVDKFFALAMAQSNYATACQNFAHADTLYRFAQGRYQIGTTTENEMLQLEINRLNEETNRLNARIEMDECALDLRSYLGLHEGDTLPAIRMVTEVPDVMVEEGAALQWAHLHSPDILYMKRRKLEAESNVAQAKANAGLKADLYLRFGLTQTAENFSSTYRHPLDQQAVSIGITLPILDWGKGRGQVRVARSQQDLVETQVEQSRTDFDQNIRKLVGQFNLQGLRVRVAARTDSTALRRSEVARRLYVLGKSSVLDLNASIEEKDAARRNYLNALHTYWSLYYTLRSLTLYDFFEGRPLQVDYGQLVKD</sequence>
<evidence type="ECO:0000313" key="10">
    <source>
        <dbReference type="Proteomes" id="UP000003598"/>
    </source>
</evidence>
<dbReference type="EMBL" id="AFFY01000033">
    <property type="protein sequence ID" value="EHG99773.1"/>
    <property type="molecule type" value="Genomic_DNA"/>
</dbReference>
<dbReference type="Proteomes" id="UP000003598">
    <property type="component" value="Unassembled WGS sequence"/>
</dbReference>
<dbReference type="PATRIC" id="fig|762968.3.peg.2219"/>
<evidence type="ECO:0000256" key="6">
    <source>
        <dbReference type="ARBA" id="ARBA00023136"/>
    </source>
</evidence>
<dbReference type="GO" id="GO:1990281">
    <property type="term" value="C:efflux pump complex"/>
    <property type="evidence" value="ECO:0007669"/>
    <property type="project" value="TreeGrafter"/>
</dbReference>
<gene>
    <name evidence="9" type="ORF">HMPREF9441_02486</name>
</gene>
<evidence type="ECO:0000256" key="3">
    <source>
        <dbReference type="ARBA" id="ARBA00022448"/>
    </source>
</evidence>
<protein>
    <recommendedName>
        <fullName evidence="11">Outer membrane efflux protein</fullName>
    </recommendedName>
</protein>
<dbReference type="AlphaFoldDB" id="G5SSY6"/>
<reference evidence="9 10" key="1">
    <citation type="submission" date="2011-03" db="EMBL/GenBank/DDBJ databases">
        <authorList>
            <person name="Weinstock G."/>
            <person name="Sodergren E."/>
            <person name="Clifton S."/>
            <person name="Fulton L."/>
            <person name="Fulton B."/>
            <person name="Courtney L."/>
            <person name="Fronick C."/>
            <person name="Harrison M."/>
            <person name="Strong C."/>
            <person name="Farmer C."/>
            <person name="Delahaunty K."/>
            <person name="Markovic C."/>
            <person name="Hall O."/>
            <person name="Minx P."/>
            <person name="Tomlinson C."/>
            <person name="Mitreva M."/>
            <person name="Hou S."/>
            <person name="Chen J."/>
            <person name="Wollam A."/>
            <person name="Pepin K.H."/>
            <person name="Johnson M."/>
            <person name="Bhonagiri V."/>
            <person name="Zhang X."/>
            <person name="Suruliraj S."/>
            <person name="Warren W."/>
            <person name="Chinwalla A."/>
            <person name="Mardis E.R."/>
            <person name="Wilson R.K."/>
        </authorList>
    </citation>
    <scope>NUCLEOTIDE SEQUENCE [LARGE SCALE GENOMIC DNA]</scope>
    <source>
        <strain evidence="9 10">YIT 11840</strain>
    </source>
</reference>
<dbReference type="Gene3D" id="1.20.1600.10">
    <property type="entry name" value="Outer membrane efflux proteins (OEP)"/>
    <property type="match status" value="1"/>
</dbReference>
<keyword evidence="3" id="KW-0813">Transport</keyword>
<evidence type="ECO:0000256" key="5">
    <source>
        <dbReference type="ARBA" id="ARBA00022692"/>
    </source>
</evidence>
<evidence type="ECO:0000256" key="1">
    <source>
        <dbReference type="ARBA" id="ARBA00004442"/>
    </source>
</evidence>
<dbReference type="PANTHER" id="PTHR30026">
    <property type="entry name" value="OUTER MEMBRANE PROTEIN TOLC"/>
    <property type="match status" value="1"/>
</dbReference>
<evidence type="ECO:0000313" key="9">
    <source>
        <dbReference type="EMBL" id="EHG99773.1"/>
    </source>
</evidence>
<dbReference type="STRING" id="762968.HMPREF9441_02486"/>
<evidence type="ECO:0000256" key="7">
    <source>
        <dbReference type="ARBA" id="ARBA00023237"/>
    </source>
</evidence>
<keyword evidence="6" id="KW-0472">Membrane</keyword>
<dbReference type="GO" id="GO:0009279">
    <property type="term" value="C:cell outer membrane"/>
    <property type="evidence" value="ECO:0007669"/>
    <property type="project" value="UniProtKB-SubCell"/>
</dbReference>
<dbReference type="GO" id="GO:0015288">
    <property type="term" value="F:porin activity"/>
    <property type="evidence" value="ECO:0007669"/>
    <property type="project" value="TreeGrafter"/>
</dbReference>
<comment type="caution">
    <text evidence="9">The sequence shown here is derived from an EMBL/GenBank/DDBJ whole genome shotgun (WGS) entry which is preliminary data.</text>
</comment>
<keyword evidence="5" id="KW-0812">Transmembrane</keyword>
<evidence type="ECO:0000256" key="2">
    <source>
        <dbReference type="ARBA" id="ARBA00007613"/>
    </source>
</evidence>
<comment type="similarity">
    <text evidence="2">Belongs to the outer membrane factor (OMF) (TC 1.B.17) family.</text>
</comment>
<name>G5SSY6_9BACT</name>
<dbReference type="PANTHER" id="PTHR30026:SF20">
    <property type="entry name" value="OUTER MEMBRANE PROTEIN TOLC"/>
    <property type="match status" value="1"/>
</dbReference>
<accession>G5SSY6</accession>
<keyword evidence="4" id="KW-1134">Transmembrane beta strand</keyword>
<organism evidence="9 10">
    <name type="scientific">Paraprevotella clara YIT 11840</name>
    <dbReference type="NCBI Taxonomy" id="762968"/>
    <lineage>
        <taxon>Bacteria</taxon>
        <taxon>Pseudomonadati</taxon>
        <taxon>Bacteroidota</taxon>
        <taxon>Bacteroidia</taxon>
        <taxon>Bacteroidales</taxon>
        <taxon>Prevotellaceae</taxon>
        <taxon>Paraprevotella</taxon>
    </lineage>
</organism>
<dbReference type="GO" id="GO:0015562">
    <property type="term" value="F:efflux transmembrane transporter activity"/>
    <property type="evidence" value="ECO:0007669"/>
    <property type="project" value="InterPro"/>
</dbReference>
<evidence type="ECO:0000256" key="4">
    <source>
        <dbReference type="ARBA" id="ARBA00022452"/>
    </source>
</evidence>
<dbReference type="eggNOG" id="COG1538">
    <property type="taxonomic scope" value="Bacteria"/>
</dbReference>
<keyword evidence="10" id="KW-1185">Reference proteome</keyword>
<keyword evidence="8" id="KW-0175">Coiled coil</keyword>
<dbReference type="SUPFAM" id="SSF56954">
    <property type="entry name" value="Outer membrane efflux proteins (OEP)"/>
    <property type="match status" value="1"/>
</dbReference>
<keyword evidence="7" id="KW-0998">Cell outer membrane</keyword>
<feature type="coiled-coil region" evidence="8">
    <location>
        <begin position="260"/>
        <end position="287"/>
    </location>
</feature>
<dbReference type="Pfam" id="PF02321">
    <property type="entry name" value="OEP"/>
    <property type="match status" value="2"/>
</dbReference>
<proteinExistence type="inferred from homology"/>